<protein>
    <submittedName>
        <fullName evidence="2">Uncharacterized protein</fullName>
    </submittedName>
</protein>
<proteinExistence type="predicted"/>
<comment type="caution">
    <text evidence="2">The sequence shown here is derived from an EMBL/GenBank/DDBJ whole genome shotgun (WGS) entry which is preliminary data.</text>
</comment>
<organism evidence="2">
    <name type="scientific">Mycobacterium xenopi 4042</name>
    <dbReference type="NCBI Taxonomy" id="1299334"/>
    <lineage>
        <taxon>Bacteria</taxon>
        <taxon>Bacillati</taxon>
        <taxon>Actinomycetota</taxon>
        <taxon>Actinomycetes</taxon>
        <taxon>Mycobacteriales</taxon>
        <taxon>Mycobacteriaceae</taxon>
        <taxon>Mycobacterium</taxon>
    </lineage>
</organism>
<gene>
    <name evidence="2" type="ORF">I553_8431</name>
</gene>
<name>X7ZZC4_MYCXE</name>
<feature type="region of interest" description="Disordered" evidence="1">
    <location>
        <begin position="61"/>
        <end position="103"/>
    </location>
</feature>
<feature type="compositionally biased region" description="Polar residues" evidence="1">
    <location>
        <begin position="61"/>
        <end position="71"/>
    </location>
</feature>
<dbReference type="EMBL" id="JAOB01000067">
    <property type="protein sequence ID" value="EUA24078.1"/>
    <property type="molecule type" value="Genomic_DNA"/>
</dbReference>
<sequence>MADAHPASTFGRQAGCFGLAEQRRPSPTMSMPLSANVIRPPDVCSTGSNVGVTKLSARAFGQSSRTASTNAVGRKRTPRPVPALRRQVLGPKRPCRLPAPERV</sequence>
<dbReference type="PATRIC" id="fig|1299334.3.peg.6831"/>
<dbReference type="AlphaFoldDB" id="X7ZZC4"/>
<evidence type="ECO:0000313" key="2">
    <source>
        <dbReference type="EMBL" id="EUA24078.1"/>
    </source>
</evidence>
<accession>X7ZZC4</accession>
<evidence type="ECO:0000256" key="1">
    <source>
        <dbReference type="SAM" id="MobiDB-lite"/>
    </source>
</evidence>
<reference evidence="2" key="1">
    <citation type="submission" date="2014-01" db="EMBL/GenBank/DDBJ databases">
        <authorList>
            <person name="Brown-Elliot B."/>
            <person name="Wallace R."/>
            <person name="Lenaerts A."/>
            <person name="Ordway D."/>
            <person name="DeGroote M.A."/>
            <person name="Parker T."/>
            <person name="Sizemore C."/>
            <person name="Tallon L.J."/>
            <person name="Sadzewicz L.K."/>
            <person name="Sengamalay N."/>
            <person name="Fraser C.M."/>
            <person name="Hine E."/>
            <person name="Shefchek K.A."/>
            <person name="Das S.P."/>
            <person name="Tettelin H."/>
        </authorList>
    </citation>
    <scope>NUCLEOTIDE SEQUENCE [LARGE SCALE GENOMIC DNA]</scope>
    <source>
        <strain evidence="2">4042</strain>
    </source>
</reference>